<gene>
    <name evidence="1" type="ORF">CLV98_10888</name>
</gene>
<reference evidence="1 2" key="1">
    <citation type="submission" date="2018-03" db="EMBL/GenBank/DDBJ databases">
        <title>Genomic Encyclopedia of Archaeal and Bacterial Type Strains, Phase II (KMG-II): from individual species to whole genera.</title>
        <authorList>
            <person name="Goeker M."/>
        </authorList>
    </citation>
    <scope>NUCLEOTIDE SEQUENCE [LARGE SCALE GENOMIC DNA]</scope>
    <source>
        <strain evidence="1 2">DSM 100346</strain>
    </source>
</reference>
<sequence length="91" mass="10593">MNGTRKANQMKAVPFTLTELIRHDKFIDWVLNPDTIQDRYWHDYQVQFPESTGLIASAREYVLLLAVDTGRHKPSAEQSSKMWEVVKGKMK</sequence>
<dbReference type="AlphaFoldDB" id="A0A316AIS1"/>
<keyword evidence="2" id="KW-1185">Reference proteome</keyword>
<protein>
    <submittedName>
        <fullName evidence="1">Uncharacterized protein</fullName>
    </submittedName>
</protein>
<organism evidence="1 2">
    <name type="scientific">Dyadobacter jejuensis</name>
    <dbReference type="NCBI Taxonomy" id="1082580"/>
    <lineage>
        <taxon>Bacteria</taxon>
        <taxon>Pseudomonadati</taxon>
        <taxon>Bacteroidota</taxon>
        <taxon>Cytophagia</taxon>
        <taxon>Cytophagales</taxon>
        <taxon>Spirosomataceae</taxon>
        <taxon>Dyadobacter</taxon>
    </lineage>
</organism>
<dbReference type="Proteomes" id="UP000245880">
    <property type="component" value="Unassembled WGS sequence"/>
</dbReference>
<comment type="caution">
    <text evidence="1">The sequence shown here is derived from an EMBL/GenBank/DDBJ whole genome shotgun (WGS) entry which is preliminary data.</text>
</comment>
<proteinExistence type="predicted"/>
<dbReference type="EMBL" id="QGDT01000008">
    <property type="protein sequence ID" value="PWJ57168.1"/>
    <property type="molecule type" value="Genomic_DNA"/>
</dbReference>
<evidence type="ECO:0000313" key="2">
    <source>
        <dbReference type="Proteomes" id="UP000245880"/>
    </source>
</evidence>
<accession>A0A316AIS1</accession>
<name>A0A316AIS1_9BACT</name>
<evidence type="ECO:0000313" key="1">
    <source>
        <dbReference type="EMBL" id="PWJ57168.1"/>
    </source>
</evidence>